<evidence type="ECO:0000313" key="1">
    <source>
        <dbReference type="EMBL" id="CDW46944.1"/>
    </source>
</evidence>
<name>A0A0K2V8Z2_LEPSM</name>
<organism evidence="1">
    <name type="scientific">Lepeophtheirus salmonis</name>
    <name type="common">Salmon louse</name>
    <name type="synonym">Caligus salmonis</name>
    <dbReference type="NCBI Taxonomy" id="72036"/>
    <lineage>
        <taxon>Eukaryota</taxon>
        <taxon>Metazoa</taxon>
        <taxon>Ecdysozoa</taxon>
        <taxon>Arthropoda</taxon>
        <taxon>Crustacea</taxon>
        <taxon>Multicrustacea</taxon>
        <taxon>Hexanauplia</taxon>
        <taxon>Copepoda</taxon>
        <taxon>Siphonostomatoida</taxon>
        <taxon>Caligidae</taxon>
        <taxon>Lepeophtheirus</taxon>
    </lineage>
</organism>
<proteinExistence type="predicted"/>
<protein>
    <submittedName>
        <fullName evidence="1">Uncharacterized protein</fullName>
    </submittedName>
</protein>
<reference evidence="1" key="1">
    <citation type="submission" date="2014-05" db="EMBL/GenBank/DDBJ databases">
        <authorList>
            <person name="Chronopoulou M."/>
        </authorList>
    </citation>
    <scope>NUCLEOTIDE SEQUENCE</scope>
    <source>
        <tissue evidence="1">Whole organism</tissue>
    </source>
</reference>
<dbReference type="EMBL" id="HACA01029583">
    <property type="protein sequence ID" value="CDW46944.1"/>
    <property type="molecule type" value="Transcribed_RNA"/>
</dbReference>
<accession>A0A0K2V8Z2</accession>
<sequence length="14" mass="1622">MQMNKKACRLQVTA</sequence>